<evidence type="ECO:0000256" key="1">
    <source>
        <dbReference type="ARBA" id="ARBA00004141"/>
    </source>
</evidence>
<dbReference type="InterPro" id="IPR032805">
    <property type="entry name" value="Wax_synthase_dom"/>
</dbReference>
<feature type="transmembrane region" description="Helical" evidence="8">
    <location>
        <begin position="57"/>
        <end position="74"/>
    </location>
</feature>
<organism evidence="10 11">
    <name type="scientific">Heterobasidion irregulare (strain TC 32-1)</name>
    <dbReference type="NCBI Taxonomy" id="747525"/>
    <lineage>
        <taxon>Eukaryota</taxon>
        <taxon>Fungi</taxon>
        <taxon>Dikarya</taxon>
        <taxon>Basidiomycota</taxon>
        <taxon>Agaricomycotina</taxon>
        <taxon>Agaricomycetes</taxon>
        <taxon>Russulales</taxon>
        <taxon>Bondarzewiaceae</taxon>
        <taxon>Heterobasidion</taxon>
        <taxon>Heterobasidion annosum species complex</taxon>
    </lineage>
</organism>
<dbReference type="STRING" id="747525.W4JYI7"/>
<evidence type="ECO:0000256" key="3">
    <source>
        <dbReference type="ARBA" id="ARBA00007282"/>
    </source>
</evidence>
<name>W4JYI7_HETIT</name>
<feature type="transmembrane region" description="Helical" evidence="8">
    <location>
        <begin position="254"/>
        <end position="276"/>
    </location>
</feature>
<feature type="transmembrane region" description="Helical" evidence="8">
    <location>
        <begin position="197"/>
        <end position="219"/>
    </location>
</feature>
<evidence type="ECO:0000256" key="7">
    <source>
        <dbReference type="ARBA" id="ARBA00023136"/>
    </source>
</evidence>
<comment type="pathway">
    <text evidence="2">Secondary metabolite biosynthesis.</text>
</comment>
<protein>
    <recommendedName>
        <fullName evidence="9">Wax synthase domain-containing protein</fullName>
    </recommendedName>
</protein>
<dbReference type="InParanoid" id="W4JYI7"/>
<dbReference type="OrthoDB" id="1077582at2759"/>
<evidence type="ECO:0000313" key="10">
    <source>
        <dbReference type="EMBL" id="ETW78170.1"/>
    </source>
</evidence>
<feature type="transmembrane region" description="Helical" evidence="8">
    <location>
        <begin position="362"/>
        <end position="382"/>
    </location>
</feature>
<dbReference type="EMBL" id="KI925462">
    <property type="protein sequence ID" value="ETW78170.1"/>
    <property type="molecule type" value="Genomic_DNA"/>
</dbReference>
<comment type="subcellular location">
    <subcellularLocation>
        <location evidence="1">Membrane</location>
        <topology evidence="1">Multi-pass membrane protein</topology>
    </subcellularLocation>
</comment>
<gene>
    <name evidence="10" type="ORF">HETIRDRAFT_479381</name>
</gene>
<dbReference type="Pfam" id="PF13813">
    <property type="entry name" value="MBOAT_2"/>
    <property type="match status" value="1"/>
</dbReference>
<keyword evidence="7 8" id="KW-0472">Membrane</keyword>
<proteinExistence type="inferred from homology"/>
<evidence type="ECO:0000256" key="8">
    <source>
        <dbReference type="SAM" id="Phobius"/>
    </source>
</evidence>
<comment type="similarity">
    <text evidence="3">Belongs to the wax synthase family.</text>
</comment>
<keyword evidence="4" id="KW-0808">Transferase</keyword>
<dbReference type="HOGENOM" id="CLU_034105_1_0_1"/>
<reference evidence="10 11" key="1">
    <citation type="journal article" date="2012" name="New Phytol.">
        <title>Insight into trade-off between wood decay and parasitism from the genome of a fungal forest pathogen.</title>
        <authorList>
            <person name="Olson A."/>
            <person name="Aerts A."/>
            <person name="Asiegbu F."/>
            <person name="Belbahri L."/>
            <person name="Bouzid O."/>
            <person name="Broberg A."/>
            <person name="Canback B."/>
            <person name="Coutinho P.M."/>
            <person name="Cullen D."/>
            <person name="Dalman K."/>
            <person name="Deflorio G."/>
            <person name="van Diepen L.T."/>
            <person name="Dunand C."/>
            <person name="Duplessis S."/>
            <person name="Durling M."/>
            <person name="Gonthier P."/>
            <person name="Grimwood J."/>
            <person name="Fossdal C.G."/>
            <person name="Hansson D."/>
            <person name="Henrissat B."/>
            <person name="Hietala A."/>
            <person name="Himmelstrand K."/>
            <person name="Hoffmeister D."/>
            <person name="Hogberg N."/>
            <person name="James T.Y."/>
            <person name="Karlsson M."/>
            <person name="Kohler A."/>
            <person name="Kues U."/>
            <person name="Lee Y.H."/>
            <person name="Lin Y.C."/>
            <person name="Lind M."/>
            <person name="Lindquist E."/>
            <person name="Lombard V."/>
            <person name="Lucas S."/>
            <person name="Lunden K."/>
            <person name="Morin E."/>
            <person name="Murat C."/>
            <person name="Park J."/>
            <person name="Raffaello T."/>
            <person name="Rouze P."/>
            <person name="Salamov A."/>
            <person name="Schmutz J."/>
            <person name="Solheim H."/>
            <person name="Stahlberg J."/>
            <person name="Velez H."/>
            <person name="de Vries R.P."/>
            <person name="Wiebenga A."/>
            <person name="Woodward S."/>
            <person name="Yakovlev I."/>
            <person name="Garbelotto M."/>
            <person name="Martin F."/>
            <person name="Grigoriev I.V."/>
            <person name="Stenlid J."/>
        </authorList>
    </citation>
    <scope>NUCLEOTIDE SEQUENCE [LARGE SCALE GENOMIC DNA]</scope>
    <source>
        <strain evidence="10 11">TC 32-1</strain>
    </source>
</reference>
<dbReference type="AlphaFoldDB" id="W4JYI7"/>
<keyword evidence="11" id="KW-1185">Reference proteome</keyword>
<sequence>MGLADITTSLHITGLGAFSTGNLSFSEKMPQGWSLVQAILPTTTTRVPFTSEALKEVIPILLILYSLAVLVQLPNTKTARLSLLPIIVSLSYRVITKYDTAAPFDDPGYTYHNLAFGCFTIFLCLRAIDFGTADKPWQRTIWSWRPKAAPDDFVTRLKYAMLDAFDLTMNNRGIGWSWGKGIYDPPQSAKHSAPRTALASFPFFISFVKAMVLFDFTLLAQQSWTLHPSAYPTHPIGGTIFDPTLPPHLRIGKVILMTFLCALGLCTSFQMSYYGLAFAMIALGGQQPEQWPPMFDEPWRATSLADFWGKRWHQMFKRAFVVAGGKPFGRYFGRPGGVIGSFLVSGLMHDFGVWGLGLGMDLSGVTLFFVMMGIGCVLEGIWEQKALKGKKVQGPLGWVWAMIWMFAWGSLIVDAWARRGLIESKMLPDGARPAVWWAQVTQKWLASHA</sequence>
<dbReference type="RefSeq" id="XP_009550166.1">
    <property type="nucleotide sequence ID" value="XM_009551871.1"/>
</dbReference>
<evidence type="ECO:0000313" key="11">
    <source>
        <dbReference type="Proteomes" id="UP000030671"/>
    </source>
</evidence>
<feature type="transmembrane region" description="Helical" evidence="8">
    <location>
        <begin position="336"/>
        <end position="356"/>
    </location>
</feature>
<accession>W4JYI7</accession>
<evidence type="ECO:0000256" key="2">
    <source>
        <dbReference type="ARBA" id="ARBA00005179"/>
    </source>
</evidence>
<evidence type="ECO:0000256" key="4">
    <source>
        <dbReference type="ARBA" id="ARBA00022679"/>
    </source>
</evidence>
<dbReference type="eggNOG" id="ENOG502SAAK">
    <property type="taxonomic scope" value="Eukaryota"/>
</dbReference>
<evidence type="ECO:0000259" key="9">
    <source>
        <dbReference type="Pfam" id="PF13813"/>
    </source>
</evidence>
<dbReference type="PANTHER" id="PTHR31595:SF57">
    <property type="entry name" value="OS04G0481900 PROTEIN"/>
    <property type="match status" value="1"/>
</dbReference>
<dbReference type="Proteomes" id="UP000030671">
    <property type="component" value="Unassembled WGS sequence"/>
</dbReference>
<feature type="transmembrane region" description="Helical" evidence="8">
    <location>
        <begin position="110"/>
        <end position="128"/>
    </location>
</feature>
<dbReference type="GeneID" id="20677866"/>
<dbReference type="PANTHER" id="PTHR31595">
    <property type="entry name" value="LONG-CHAIN-ALCOHOL O-FATTY-ACYLTRANSFERASE 3-RELATED"/>
    <property type="match status" value="1"/>
</dbReference>
<feature type="domain" description="Wax synthase" evidence="9">
    <location>
        <begin position="291"/>
        <end position="370"/>
    </location>
</feature>
<dbReference type="GO" id="GO:0006629">
    <property type="term" value="P:lipid metabolic process"/>
    <property type="evidence" value="ECO:0007669"/>
    <property type="project" value="InterPro"/>
</dbReference>
<evidence type="ECO:0000256" key="6">
    <source>
        <dbReference type="ARBA" id="ARBA00022989"/>
    </source>
</evidence>
<keyword evidence="5 8" id="KW-0812">Transmembrane</keyword>
<dbReference type="InterPro" id="IPR044851">
    <property type="entry name" value="Wax_synthase"/>
</dbReference>
<feature type="transmembrane region" description="Helical" evidence="8">
    <location>
        <begin position="394"/>
        <end position="417"/>
    </location>
</feature>
<dbReference type="GO" id="GO:0016020">
    <property type="term" value="C:membrane"/>
    <property type="evidence" value="ECO:0007669"/>
    <property type="project" value="UniProtKB-SubCell"/>
</dbReference>
<dbReference type="GO" id="GO:0008374">
    <property type="term" value="F:O-acyltransferase activity"/>
    <property type="evidence" value="ECO:0007669"/>
    <property type="project" value="InterPro"/>
</dbReference>
<dbReference type="KEGG" id="hir:HETIRDRAFT_479381"/>
<evidence type="ECO:0000256" key="5">
    <source>
        <dbReference type="ARBA" id="ARBA00022692"/>
    </source>
</evidence>
<keyword evidence="6 8" id="KW-1133">Transmembrane helix</keyword>